<organism evidence="6 7">
    <name type="scientific">Micromonospora tarensis</name>
    <dbReference type="NCBI Taxonomy" id="2806100"/>
    <lineage>
        <taxon>Bacteria</taxon>
        <taxon>Bacillati</taxon>
        <taxon>Actinomycetota</taxon>
        <taxon>Actinomycetes</taxon>
        <taxon>Micromonosporales</taxon>
        <taxon>Micromonosporaceae</taxon>
        <taxon>Micromonospora</taxon>
    </lineage>
</organism>
<dbReference type="NCBIfam" id="TIGR01733">
    <property type="entry name" value="AA-adenyl-dom"/>
    <property type="match status" value="1"/>
</dbReference>
<name>A0ABS1YAD2_9ACTN</name>
<dbReference type="EMBL" id="JAEVHL010000004">
    <property type="protein sequence ID" value="MBM0274289.1"/>
    <property type="molecule type" value="Genomic_DNA"/>
</dbReference>
<dbReference type="Pfam" id="PF00501">
    <property type="entry name" value="AMP-binding"/>
    <property type="match status" value="1"/>
</dbReference>
<dbReference type="InterPro" id="IPR025110">
    <property type="entry name" value="AMP-bd_C"/>
</dbReference>
<evidence type="ECO:0000259" key="4">
    <source>
        <dbReference type="Pfam" id="PF00501"/>
    </source>
</evidence>
<dbReference type="SUPFAM" id="SSF52777">
    <property type="entry name" value="CoA-dependent acyltransferases"/>
    <property type="match status" value="1"/>
</dbReference>
<feature type="region of interest" description="Disordered" evidence="3">
    <location>
        <begin position="141"/>
        <end position="177"/>
    </location>
</feature>
<dbReference type="CDD" id="cd12114">
    <property type="entry name" value="A_NRPS_TlmIV_like"/>
    <property type="match status" value="1"/>
</dbReference>
<dbReference type="InterPro" id="IPR045851">
    <property type="entry name" value="AMP-bd_C_sf"/>
</dbReference>
<feature type="domain" description="AMP-binding enzyme C-terminal" evidence="5">
    <location>
        <begin position="832"/>
        <end position="905"/>
    </location>
</feature>
<dbReference type="RefSeq" id="WP_203146715.1">
    <property type="nucleotide sequence ID" value="NZ_JAEVHL010000004.1"/>
</dbReference>
<keyword evidence="2" id="KW-0436">Ligase</keyword>
<dbReference type="Gene3D" id="3.40.50.980">
    <property type="match status" value="2"/>
</dbReference>
<dbReference type="InterPro" id="IPR023213">
    <property type="entry name" value="CAT-like_dom_sf"/>
</dbReference>
<evidence type="ECO:0000313" key="7">
    <source>
        <dbReference type="Proteomes" id="UP000622245"/>
    </source>
</evidence>
<feature type="domain" description="AMP-dependent synthetase/ligase" evidence="4">
    <location>
        <begin position="423"/>
        <end position="776"/>
    </location>
</feature>
<dbReference type="Gene3D" id="3.30.559.10">
    <property type="entry name" value="Chloramphenicol acetyltransferase-like domain"/>
    <property type="match status" value="1"/>
</dbReference>
<comment type="caution">
    <text evidence="6">The sequence shown here is derived from an EMBL/GenBank/DDBJ whole genome shotgun (WGS) entry which is preliminary data.</text>
</comment>
<proteinExistence type="predicted"/>
<dbReference type="SUPFAM" id="SSF56801">
    <property type="entry name" value="Acetyl-CoA synthetase-like"/>
    <property type="match status" value="1"/>
</dbReference>
<dbReference type="Pfam" id="PF13193">
    <property type="entry name" value="AMP-binding_C"/>
    <property type="match status" value="1"/>
</dbReference>
<evidence type="ECO:0000313" key="6">
    <source>
        <dbReference type="EMBL" id="MBM0274289.1"/>
    </source>
</evidence>
<dbReference type="InterPro" id="IPR010071">
    <property type="entry name" value="AA_adenyl_dom"/>
</dbReference>
<dbReference type="PANTHER" id="PTHR45527:SF10">
    <property type="entry name" value="PYOCHELIN SYNTHASE PCHF"/>
    <property type="match status" value="1"/>
</dbReference>
<dbReference type="Gene3D" id="3.30.300.30">
    <property type="match status" value="1"/>
</dbReference>
<reference evidence="6 7" key="1">
    <citation type="submission" date="2021-01" db="EMBL/GenBank/DDBJ databases">
        <title>Draft genome sequence of Micromonospora sp. strain STR1s_6.</title>
        <authorList>
            <person name="Karlyshev A."/>
            <person name="Jawad R."/>
        </authorList>
    </citation>
    <scope>NUCLEOTIDE SEQUENCE [LARGE SCALE GENOMIC DNA]</scope>
    <source>
        <strain evidence="6 7">STR1S-6</strain>
    </source>
</reference>
<comment type="pathway">
    <text evidence="1">Siderophore biosynthesis.</text>
</comment>
<evidence type="ECO:0000259" key="5">
    <source>
        <dbReference type="Pfam" id="PF13193"/>
    </source>
</evidence>
<protein>
    <submittedName>
        <fullName evidence="6">Amino acid adenylation domain-containing protein</fullName>
    </submittedName>
</protein>
<gene>
    <name evidence="6" type="ORF">JM949_01825</name>
</gene>
<accession>A0ABS1YAD2</accession>
<dbReference type="InterPro" id="IPR020845">
    <property type="entry name" value="AMP-binding_CS"/>
</dbReference>
<keyword evidence="7" id="KW-1185">Reference proteome</keyword>
<dbReference type="PANTHER" id="PTHR45527">
    <property type="entry name" value="NONRIBOSOMAL PEPTIDE SYNTHETASE"/>
    <property type="match status" value="1"/>
</dbReference>
<dbReference type="PROSITE" id="PS00455">
    <property type="entry name" value="AMP_BINDING"/>
    <property type="match status" value="1"/>
</dbReference>
<dbReference type="Gene3D" id="3.30.559.30">
    <property type="entry name" value="Nonribosomal peptide synthetase, condensation domain"/>
    <property type="match status" value="1"/>
</dbReference>
<evidence type="ECO:0000256" key="3">
    <source>
        <dbReference type="SAM" id="MobiDB-lite"/>
    </source>
</evidence>
<sequence length="919" mass="98358">MSAAVARTYFEVDIRDLDVDAFAVAWRRLASRHALSPAVVSAAAGSAGPATDTTEPGPVVLDVRQETEVERDRRLAQVREELLGEQTYPGPGAAIEARVTMMAGRLARIHIVVDDRTIDADRTERLGQELRRLYLTGTCDGAPGGITPPGVPEPRRPHRPGPDPVGSGPQLPLARPPFPARPVAVRRRHRIAGGLSDALLAQASRLGVSPRALFAQVFAEVLGLWCTPPSFAVNLIEGAGPGDGRRAAALLLDADPTTSFGARLGELNRRLRGDAARGHAGDEVADGDPPDTLGVQFSCRVGDGVTRSGLSGWTLGGGVVGYECRVAPGLLLGCDIADEDGELAITWDTVDAVLVPDLAEDMMASFVDVLTQLAGAVAVDGADAIDVAEVGVEVRLPARQEAVRRRVNDTAKPVDGQLLHQMFWEQARVGPDRPAVITSDRTVSYRELATAATVLADRLRDLGVRPNELVAIVLDKGWEQIVAALGILESGAAYVPVDPDLPQERLHHLLRHADTAIAVTDAGLAGSLPWPPAVQVVTVDAAMLVGEVASVSRRAQQITDLAYVIYTSGSTGQPKGVMIDHRGAVNTVLDINERFQVGPTDRVLALTPLSFDLSVYDIFGPLAAGGALVMPDPGTSRAPWHWAELLQRHDVTLWNTVPALMEMLVGYAVASRAQLPPSLRLAMLSGDWIPVTLPDRIRALAGPGIELVSLGGATEASIWSIHHVIREVDPSQPSIPYGRPLSNQWFEVLDAGLRRRPDWVAGDLHVGGVGVAMGYWRDEQTTRAAFISHPGTGERLYRLGDLARYLPDGTLEFLGRSDYQVKIHGHRIELGEIEAALLAHDGVGAAVVVAQGAAQSGKRLVAYVVTEADLTERDVREHLAGKLPRHMVPAQVVFLDALPLTSNGKVDRRALPAPDPRRR</sequence>
<dbReference type="Proteomes" id="UP000622245">
    <property type="component" value="Unassembled WGS sequence"/>
</dbReference>
<dbReference type="InterPro" id="IPR020459">
    <property type="entry name" value="AMP-binding"/>
</dbReference>
<dbReference type="InterPro" id="IPR000873">
    <property type="entry name" value="AMP-dep_synth/lig_dom"/>
</dbReference>
<dbReference type="PRINTS" id="PR00154">
    <property type="entry name" value="AMPBINDING"/>
</dbReference>
<dbReference type="Gene3D" id="2.30.38.10">
    <property type="entry name" value="Luciferase, Domain 3"/>
    <property type="match status" value="1"/>
</dbReference>
<evidence type="ECO:0000256" key="1">
    <source>
        <dbReference type="ARBA" id="ARBA00004924"/>
    </source>
</evidence>
<evidence type="ECO:0000256" key="2">
    <source>
        <dbReference type="ARBA" id="ARBA00022598"/>
    </source>
</evidence>